<organism evidence="1 2">
    <name type="scientific">Pichia angusta</name>
    <name type="common">Yeast</name>
    <name type="synonym">Hansenula polymorpha</name>
    <dbReference type="NCBI Taxonomy" id="870730"/>
    <lineage>
        <taxon>Eukaryota</taxon>
        <taxon>Fungi</taxon>
        <taxon>Dikarya</taxon>
        <taxon>Ascomycota</taxon>
        <taxon>Saccharomycotina</taxon>
        <taxon>Pichiomycetes</taxon>
        <taxon>Pichiales</taxon>
        <taxon>Pichiaceae</taxon>
        <taxon>Ogataea</taxon>
    </lineage>
</organism>
<dbReference type="Proteomes" id="UP001196530">
    <property type="component" value="Unassembled WGS sequence"/>
</dbReference>
<proteinExistence type="predicted"/>
<gene>
    <name evidence="1" type="ORF">KL928_002066</name>
</gene>
<sequence>MSVFAPQEIRLGPGVALELEVADMSRIPGPRRLQQNHNERSQNRDHVEHQRLAIVPVEPVVQKPAVQVVVPELELSVDHVIKRVLERFWEQEECVDEVDDEGHELERCWADEGEHASCEKQGGEVKTQGCAVDQHADEHEADDVHLEVSPALEVEGKVVDALELVF</sequence>
<evidence type="ECO:0000313" key="2">
    <source>
        <dbReference type="Proteomes" id="UP001196530"/>
    </source>
</evidence>
<dbReference type="RefSeq" id="XP_043060271.1">
    <property type="nucleotide sequence ID" value="XM_043202501.1"/>
</dbReference>
<comment type="caution">
    <text evidence="1">The sequence shown here is derived from an EMBL/GenBank/DDBJ whole genome shotgun (WGS) entry which is preliminary data.</text>
</comment>
<dbReference type="GeneID" id="66126117"/>
<dbReference type="EMBL" id="JAHLUX010000004">
    <property type="protein sequence ID" value="KAG7819392.1"/>
    <property type="molecule type" value="Genomic_DNA"/>
</dbReference>
<reference evidence="1" key="1">
    <citation type="journal article" date="2021" name="G3 (Bethesda)">
        <title>Genomic diversity, chromosomal rearrangements, and interspecies hybridization in the ogataea polymorpha species complex.</title>
        <authorList>
            <person name="Hanson S.J."/>
            <person name="Cinneide E.O."/>
            <person name="Salzberg L.I."/>
            <person name="Wolfe K.H."/>
            <person name="McGowan J."/>
            <person name="Fitzpatrick D.A."/>
            <person name="Matlin K."/>
        </authorList>
    </citation>
    <scope>NUCLEOTIDE SEQUENCE</scope>
    <source>
        <strain evidence="1">61-244</strain>
    </source>
</reference>
<name>A0AAN6DHM1_PICAN</name>
<evidence type="ECO:0000313" key="1">
    <source>
        <dbReference type="EMBL" id="KAG7819392.1"/>
    </source>
</evidence>
<accession>A0AAN6DHM1</accession>
<dbReference type="AlphaFoldDB" id="A0AAN6DHM1"/>
<protein>
    <submittedName>
        <fullName evidence="1">Uncharacterized protein</fullName>
    </submittedName>
</protein>